<reference evidence="6" key="1">
    <citation type="submission" date="2020-04" db="EMBL/GenBank/DDBJ databases">
        <title>Analysis of mating type loci in Filobasidium floriforme.</title>
        <authorList>
            <person name="Nowrousian M."/>
        </authorList>
    </citation>
    <scope>NUCLEOTIDE SEQUENCE</scope>
    <source>
        <strain evidence="6">CBS 6242</strain>
    </source>
</reference>
<protein>
    <recommendedName>
        <fullName evidence="8">Carboxypeptidase</fullName>
    </recommendedName>
</protein>
<dbReference type="InterPro" id="IPR029058">
    <property type="entry name" value="AB_hydrolase_fold"/>
</dbReference>
<keyword evidence="3" id="KW-0645">Protease</keyword>
<evidence type="ECO:0000256" key="4">
    <source>
        <dbReference type="ARBA" id="ARBA00022801"/>
    </source>
</evidence>
<evidence type="ECO:0000256" key="2">
    <source>
        <dbReference type="ARBA" id="ARBA00022645"/>
    </source>
</evidence>
<evidence type="ECO:0000256" key="1">
    <source>
        <dbReference type="ARBA" id="ARBA00009431"/>
    </source>
</evidence>
<dbReference type="InterPro" id="IPR001563">
    <property type="entry name" value="Peptidase_S10"/>
</dbReference>
<comment type="similarity">
    <text evidence="1">Belongs to the peptidase S10 family.</text>
</comment>
<dbReference type="GO" id="GO:0006508">
    <property type="term" value="P:proteolysis"/>
    <property type="evidence" value="ECO:0007669"/>
    <property type="project" value="UniProtKB-KW"/>
</dbReference>
<keyword evidence="5" id="KW-0325">Glycoprotein</keyword>
<dbReference type="GO" id="GO:0004185">
    <property type="term" value="F:serine-type carboxypeptidase activity"/>
    <property type="evidence" value="ECO:0007669"/>
    <property type="project" value="InterPro"/>
</dbReference>
<proteinExistence type="inferred from homology"/>
<evidence type="ECO:0008006" key="8">
    <source>
        <dbReference type="Google" id="ProtNLM"/>
    </source>
</evidence>
<organism evidence="6 7">
    <name type="scientific">Filobasidium floriforme</name>
    <dbReference type="NCBI Taxonomy" id="5210"/>
    <lineage>
        <taxon>Eukaryota</taxon>
        <taxon>Fungi</taxon>
        <taxon>Dikarya</taxon>
        <taxon>Basidiomycota</taxon>
        <taxon>Agaricomycotina</taxon>
        <taxon>Tremellomycetes</taxon>
        <taxon>Filobasidiales</taxon>
        <taxon>Filobasidiaceae</taxon>
        <taxon>Filobasidium</taxon>
    </lineage>
</organism>
<evidence type="ECO:0000256" key="5">
    <source>
        <dbReference type="ARBA" id="ARBA00023180"/>
    </source>
</evidence>
<name>A0A8K0NNE7_9TREE</name>
<keyword evidence="7" id="KW-1185">Reference proteome</keyword>
<keyword evidence="4" id="KW-0378">Hydrolase</keyword>
<evidence type="ECO:0000256" key="3">
    <source>
        <dbReference type="ARBA" id="ARBA00022670"/>
    </source>
</evidence>
<comment type="caution">
    <text evidence="6">The sequence shown here is derived from an EMBL/GenBank/DDBJ whole genome shotgun (WGS) entry which is preliminary data.</text>
</comment>
<dbReference type="EMBL" id="JABELV010000058">
    <property type="protein sequence ID" value="KAG7544370.1"/>
    <property type="molecule type" value="Genomic_DNA"/>
</dbReference>
<gene>
    <name evidence="6" type="ORF">FFLO_03249</name>
</gene>
<dbReference type="Proteomes" id="UP000812966">
    <property type="component" value="Unassembled WGS sequence"/>
</dbReference>
<dbReference type="Gene3D" id="3.40.50.12670">
    <property type="match status" value="1"/>
</dbReference>
<evidence type="ECO:0000313" key="6">
    <source>
        <dbReference type="EMBL" id="KAG7544370.1"/>
    </source>
</evidence>
<dbReference type="AlphaFoldDB" id="A0A8K0NNE7"/>
<evidence type="ECO:0000313" key="7">
    <source>
        <dbReference type="Proteomes" id="UP000812966"/>
    </source>
</evidence>
<keyword evidence="2" id="KW-0121">Carboxypeptidase</keyword>
<dbReference type="Pfam" id="PF00450">
    <property type="entry name" value="Peptidase_S10"/>
    <property type="match status" value="1"/>
</dbReference>
<dbReference type="Gene3D" id="1.10.287.410">
    <property type="match status" value="1"/>
</dbReference>
<sequence>MIGNGLSEPATQFASVPEYACDSPYAVYKDPNGPECEGLRSKMARCEKLAETCYRVNNKFVCVPATLSCWSGFGQLQDLGLNMYDTRKKCDRAEDKDGPLCYRQMGWIETYMNSPEVKKQLGAPADIEFKSCNMDINKSFLFKADVMHRSSDLLIPVIEDGIRVLIYAGVNDLMCNFIGNEHWVDKLETTYQAAFLNSTATPFISSNQTEAGYVRSAGHGAGNIAFMAIYEAGHMVPQDQPLAALNMLDRWLNNEPLALGK</sequence>
<accession>A0A8K0NNE7</accession>
<dbReference type="SUPFAM" id="SSF53474">
    <property type="entry name" value="alpha/beta-Hydrolases"/>
    <property type="match status" value="1"/>
</dbReference>